<dbReference type="GO" id="GO:0005634">
    <property type="term" value="C:nucleus"/>
    <property type="evidence" value="ECO:0007669"/>
    <property type="project" value="TreeGrafter"/>
</dbReference>
<evidence type="ECO:0000256" key="3">
    <source>
        <dbReference type="ARBA" id="ARBA00023242"/>
    </source>
</evidence>
<feature type="region of interest" description="Disordered" evidence="4">
    <location>
        <begin position="1"/>
        <end position="49"/>
    </location>
</feature>
<dbReference type="GO" id="GO:0000981">
    <property type="term" value="F:DNA-binding transcription factor activity, RNA polymerase II-specific"/>
    <property type="evidence" value="ECO:0007669"/>
    <property type="project" value="TreeGrafter"/>
</dbReference>
<feature type="domain" description="Xylanolytic transcriptional activator regulatory" evidence="5">
    <location>
        <begin position="262"/>
        <end position="331"/>
    </location>
</feature>
<keyword evidence="7" id="KW-1185">Reference proteome</keyword>
<keyword evidence="2" id="KW-0804">Transcription</keyword>
<comment type="caution">
    <text evidence="6">The sequence shown here is derived from an EMBL/GenBank/DDBJ whole genome shotgun (WGS) entry which is preliminary data.</text>
</comment>
<dbReference type="Pfam" id="PF04082">
    <property type="entry name" value="Fungal_trans"/>
    <property type="match status" value="1"/>
</dbReference>
<protein>
    <recommendedName>
        <fullName evidence="5">Xylanolytic transcriptional activator regulatory domain-containing protein</fullName>
    </recommendedName>
</protein>
<dbReference type="GO" id="GO:0000435">
    <property type="term" value="P:positive regulation of transcription from RNA polymerase II promoter by galactose"/>
    <property type="evidence" value="ECO:0007669"/>
    <property type="project" value="TreeGrafter"/>
</dbReference>
<organism evidence="6 7">
    <name type="scientific">Cephalotrichum gorgonifer</name>
    <dbReference type="NCBI Taxonomy" id="2041049"/>
    <lineage>
        <taxon>Eukaryota</taxon>
        <taxon>Fungi</taxon>
        <taxon>Dikarya</taxon>
        <taxon>Ascomycota</taxon>
        <taxon>Pezizomycotina</taxon>
        <taxon>Sordariomycetes</taxon>
        <taxon>Hypocreomycetidae</taxon>
        <taxon>Microascales</taxon>
        <taxon>Microascaceae</taxon>
        <taxon>Cephalotrichum</taxon>
    </lineage>
</organism>
<gene>
    <name evidence="6" type="ORF">DNG_05836</name>
</gene>
<dbReference type="Proteomes" id="UP001187682">
    <property type="component" value="Unassembled WGS sequence"/>
</dbReference>
<dbReference type="SMART" id="SM00906">
    <property type="entry name" value="Fungal_trans"/>
    <property type="match status" value="1"/>
</dbReference>
<sequence length="662" mass="73087">MELEEQLDKATSVGTDAPGAIPTPENSSFGGGSFAISSRQSPDKVAMTPRGTHWEGIHVATARSDQTSYYGPASGAYFVSRIGTYLASVLQRPAVPRSMQLRGACRALSSLASPEAGESTGAKSDEGPSVEMRGRFLRRPQEEYFISLFWESYHCTVPIIDEGAFRRDYASLWTSKDQRKASPLVDIILALCMQYGFGFLPRETVANENDGQFEDAQIAGRWYYRRCQSLLALEMESPTLVTVQCHIFSSLYLCCASFQNMAHSSLALAVRTAQILGLHLERPSMAEDERELRKRIWWALDAVETKVSMNLGRPSLALACHAEVSRPLHDAKSAALLGGILGTYAGVSWLMYSVEYQTLVSTASTIYLELYESFGSALRQKGVRSPYQDPEIMETCAKVLASRMELQEWVAAVPEGLKALRCSPASLPMSTDRTPMQIEYNAPLWLQRQRVFLELAYHSICMNLYRPFIMFSAPSSGNYSPFTERHSVAAAKHAITHTRIMHQMLSESDLLSGWMGSFRWQWNATVTLVGFVLAYPLGPSTQAARNAIDMAVEVFDIFKVNFAVAESASRLTTDLAAKVDLVMGKFRMGITESLGDGPSGEDAGSIQENQVSTGFRIVDSNGKVSPVGDSQYSSEFLESVLSFQAFNSFEDFYGDAFNFAGL</sequence>
<evidence type="ECO:0000313" key="6">
    <source>
        <dbReference type="EMBL" id="SPO03154.1"/>
    </source>
</evidence>
<dbReference type="InterPro" id="IPR051127">
    <property type="entry name" value="Fungal_SecMet_Regulators"/>
</dbReference>
<dbReference type="GO" id="GO:0008270">
    <property type="term" value="F:zinc ion binding"/>
    <property type="evidence" value="ECO:0007669"/>
    <property type="project" value="InterPro"/>
</dbReference>
<name>A0AAE8N0C8_9PEZI</name>
<dbReference type="PANTHER" id="PTHR47424">
    <property type="entry name" value="REGULATORY PROTEIN GAL4"/>
    <property type="match status" value="1"/>
</dbReference>
<dbReference type="CDD" id="cd12148">
    <property type="entry name" value="fungal_TF_MHR"/>
    <property type="match status" value="1"/>
</dbReference>
<evidence type="ECO:0000256" key="4">
    <source>
        <dbReference type="SAM" id="MobiDB-lite"/>
    </source>
</evidence>
<dbReference type="GO" id="GO:0006351">
    <property type="term" value="P:DNA-templated transcription"/>
    <property type="evidence" value="ECO:0007669"/>
    <property type="project" value="InterPro"/>
</dbReference>
<accession>A0AAE8N0C8</accession>
<keyword evidence="1" id="KW-0805">Transcription regulation</keyword>
<dbReference type="InterPro" id="IPR007219">
    <property type="entry name" value="XnlR_reg_dom"/>
</dbReference>
<dbReference type="GO" id="GO:0000978">
    <property type="term" value="F:RNA polymerase II cis-regulatory region sequence-specific DNA binding"/>
    <property type="evidence" value="ECO:0007669"/>
    <property type="project" value="TreeGrafter"/>
</dbReference>
<evidence type="ECO:0000256" key="1">
    <source>
        <dbReference type="ARBA" id="ARBA00023015"/>
    </source>
</evidence>
<evidence type="ECO:0000259" key="5">
    <source>
        <dbReference type="SMART" id="SM00906"/>
    </source>
</evidence>
<dbReference type="AlphaFoldDB" id="A0AAE8N0C8"/>
<proteinExistence type="predicted"/>
<dbReference type="PANTHER" id="PTHR47424:SF12">
    <property type="entry name" value="TRANSCRIPTION FACTOR ASQA"/>
    <property type="match status" value="1"/>
</dbReference>
<dbReference type="EMBL" id="ONZQ02000007">
    <property type="protein sequence ID" value="SPO03154.1"/>
    <property type="molecule type" value="Genomic_DNA"/>
</dbReference>
<evidence type="ECO:0000256" key="2">
    <source>
        <dbReference type="ARBA" id="ARBA00023163"/>
    </source>
</evidence>
<reference evidence="6" key="1">
    <citation type="submission" date="2018-03" db="EMBL/GenBank/DDBJ databases">
        <authorList>
            <person name="Guldener U."/>
        </authorList>
    </citation>
    <scope>NUCLEOTIDE SEQUENCE</scope>
</reference>
<evidence type="ECO:0000313" key="7">
    <source>
        <dbReference type="Proteomes" id="UP001187682"/>
    </source>
</evidence>
<keyword evidence="3" id="KW-0539">Nucleus</keyword>